<sequence>MTTTTHSCTILSMTTTNKQRLTLFINPAIIKQARVQAIVEESTLTSFVEKALVAYLPQEIIIKKQENR</sequence>
<dbReference type="EMBL" id="LBQH01000004">
    <property type="protein sequence ID" value="KKP78084.1"/>
    <property type="molecule type" value="Genomic_DNA"/>
</dbReference>
<accession>A0A0G0C8K3</accession>
<reference evidence="1 2" key="1">
    <citation type="journal article" date="2015" name="Nature">
        <title>rRNA introns, odd ribosomes, and small enigmatic genomes across a large radiation of phyla.</title>
        <authorList>
            <person name="Brown C.T."/>
            <person name="Hug L.A."/>
            <person name="Thomas B.C."/>
            <person name="Sharon I."/>
            <person name="Castelle C.J."/>
            <person name="Singh A."/>
            <person name="Wilkins M.J."/>
            <person name="Williams K.H."/>
            <person name="Banfield J.F."/>
        </authorList>
    </citation>
    <scope>NUCLEOTIDE SEQUENCE [LARGE SCALE GENOMIC DNA]</scope>
</reference>
<protein>
    <recommendedName>
        <fullName evidence="3">CopG family transcriptional regulator</fullName>
    </recommendedName>
</protein>
<name>A0A0G0C8K3_9BACT</name>
<gene>
    <name evidence="1" type="ORF">UR73_C0004G0005</name>
</gene>
<dbReference type="Proteomes" id="UP000034816">
    <property type="component" value="Unassembled WGS sequence"/>
</dbReference>
<evidence type="ECO:0000313" key="1">
    <source>
        <dbReference type="EMBL" id="KKP78084.1"/>
    </source>
</evidence>
<evidence type="ECO:0008006" key="3">
    <source>
        <dbReference type="Google" id="ProtNLM"/>
    </source>
</evidence>
<organism evidence="1 2">
    <name type="scientific">candidate division WS6 bacterium GW2011_GWF1_35_23</name>
    <dbReference type="NCBI Taxonomy" id="1619097"/>
    <lineage>
        <taxon>Bacteria</taxon>
        <taxon>Candidatus Dojkabacteria</taxon>
    </lineage>
</organism>
<evidence type="ECO:0000313" key="2">
    <source>
        <dbReference type="Proteomes" id="UP000034816"/>
    </source>
</evidence>
<proteinExistence type="predicted"/>
<comment type="caution">
    <text evidence="1">The sequence shown here is derived from an EMBL/GenBank/DDBJ whole genome shotgun (WGS) entry which is preliminary data.</text>
</comment>
<dbReference type="AlphaFoldDB" id="A0A0G0C8K3"/>